<evidence type="ECO:0000256" key="4">
    <source>
        <dbReference type="SAM" id="MobiDB-lite"/>
    </source>
</evidence>
<dbReference type="Gene3D" id="2.80.10.50">
    <property type="match status" value="1"/>
</dbReference>
<protein>
    <submittedName>
        <fullName evidence="5">Uncharacterized protein</fullName>
    </submittedName>
</protein>
<keyword evidence="6" id="KW-1185">Reference proteome</keyword>
<dbReference type="EMBL" id="VIGI01000001">
    <property type="protein sequence ID" value="KAB8304929.1"/>
    <property type="molecule type" value="Genomic_DNA"/>
</dbReference>
<gene>
    <name evidence="5" type="ORF">EYC80_004250</name>
</gene>
<name>A0A5N6KP85_MONLA</name>
<dbReference type="PANTHER" id="PTHR12928:SF0">
    <property type="entry name" value="FSHD REGION GENE 1"/>
    <property type="match status" value="1"/>
</dbReference>
<evidence type="ECO:0000256" key="1">
    <source>
        <dbReference type="ARBA" id="ARBA00004604"/>
    </source>
</evidence>
<reference evidence="5 6" key="1">
    <citation type="submission" date="2019-06" db="EMBL/GenBank/DDBJ databases">
        <title>Genome Sequence of the Brown Rot Fungal Pathogen Monilinia laxa.</title>
        <authorList>
            <person name="De Miccolis Angelini R.M."/>
            <person name="Landi L."/>
            <person name="Abate D."/>
            <person name="Pollastro S."/>
            <person name="Romanazzi G."/>
            <person name="Faretra F."/>
        </authorList>
    </citation>
    <scope>NUCLEOTIDE SEQUENCE [LARGE SCALE GENOMIC DNA]</scope>
    <source>
        <strain evidence="5 6">Mlax316</strain>
    </source>
</reference>
<dbReference type="AlphaFoldDB" id="A0A5N6KP85"/>
<comment type="similarity">
    <text evidence="2">Belongs to the FRG1 family.</text>
</comment>
<sequence>MVKPLSFKGDKKTKKRKRVDTAEKFGDSETSASQAIAKPQEEEEAAPDDDTWVTAEAAGDVVGPVVFVLPSDIPSCIACDTNGKVFASGLENMIENNPTTAEPHDVRQVWVANKVAGTETFSFKGHHGKYLSCDKFGILSANNEAVSPLESFLAIPTADTPGTFQIQTLRDTFLTMKPSTSARENALPEIRGDADSINFNTTIRIRMQARFKPKLKASKEEKASQKISRKELEDAVGRRLDDDEVRKLKRARREGDYHEALLLIKEYMGKFTEREAIRDMIIDNSRKSTAALEILAVQSLQQYA</sequence>
<dbReference type="InterPro" id="IPR008999">
    <property type="entry name" value="Actin-crosslinking"/>
</dbReference>
<proteinExistence type="inferred from homology"/>
<feature type="region of interest" description="Disordered" evidence="4">
    <location>
        <begin position="1"/>
        <end position="49"/>
    </location>
</feature>
<comment type="subcellular location">
    <subcellularLocation>
        <location evidence="1">Nucleus</location>
        <location evidence="1">Nucleolus</location>
    </subcellularLocation>
</comment>
<evidence type="ECO:0000256" key="3">
    <source>
        <dbReference type="ARBA" id="ARBA00023242"/>
    </source>
</evidence>
<dbReference type="Proteomes" id="UP000326757">
    <property type="component" value="Unassembled WGS sequence"/>
</dbReference>
<dbReference type="OrthoDB" id="5539371at2759"/>
<accession>A0A5N6KP85</accession>
<dbReference type="InterPro" id="IPR010414">
    <property type="entry name" value="FRG1"/>
</dbReference>
<evidence type="ECO:0000313" key="5">
    <source>
        <dbReference type="EMBL" id="KAB8304929.1"/>
    </source>
</evidence>
<dbReference type="GO" id="GO:0005730">
    <property type="term" value="C:nucleolus"/>
    <property type="evidence" value="ECO:0007669"/>
    <property type="project" value="UniProtKB-SubCell"/>
</dbReference>
<keyword evidence="3" id="KW-0539">Nucleus</keyword>
<evidence type="ECO:0000313" key="6">
    <source>
        <dbReference type="Proteomes" id="UP000326757"/>
    </source>
</evidence>
<dbReference type="PANTHER" id="PTHR12928">
    <property type="entry name" value="FRG1 PROTEIN"/>
    <property type="match status" value="1"/>
</dbReference>
<dbReference type="SUPFAM" id="SSF50405">
    <property type="entry name" value="Actin-crosslinking proteins"/>
    <property type="match status" value="1"/>
</dbReference>
<dbReference type="GO" id="GO:0071013">
    <property type="term" value="C:catalytic step 2 spliceosome"/>
    <property type="evidence" value="ECO:0007669"/>
    <property type="project" value="TreeGrafter"/>
</dbReference>
<dbReference type="Pfam" id="PF06229">
    <property type="entry name" value="FRG1"/>
    <property type="match status" value="1"/>
</dbReference>
<dbReference type="FunFam" id="2.80.10.50:FF:000087">
    <property type="entry name" value="Putative frg1-like family protein"/>
    <property type="match status" value="1"/>
</dbReference>
<evidence type="ECO:0000256" key="2">
    <source>
        <dbReference type="ARBA" id="ARBA00010878"/>
    </source>
</evidence>
<comment type="caution">
    <text evidence="5">The sequence shown here is derived from an EMBL/GenBank/DDBJ whole genome shotgun (WGS) entry which is preliminary data.</text>
</comment>
<dbReference type="GO" id="GO:0051015">
    <property type="term" value="F:actin filament binding"/>
    <property type="evidence" value="ECO:0007669"/>
    <property type="project" value="TreeGrafter"/>
</dbReference>
<dbReference type="CDD" id="cd23339">
    <property type="entry name" value="beta-trefoil_FSCN_fungal_FRG1-like"/>
    <property type="match status" value="1"/>
</dbReference>
<organism evidence="5 6">
    <name type="scientific">Monilinia laxa</name>
    <name type="common">Brown rot fungus</name>
    <name type="synonym">Sclerotinia laxa</name>
    <dbReference type="NCBI Taxonomy" id="61186"/>
    <lineage>
        <taxon>Eukaryota</taxon>
        <taxon>Fungi</taxon>
        <taxon>Dikarya</taxon>
        <taxon>Ascomycota</taxon>
        <taxon>Pezizomycotina</taxon>
        <taxon>Leotiomycetes</taxon>
        <taxon>Helotiales</taxon>
        <taxon>Sclerotiniaceae</taxon>
        <taxon>Monilinia</taxon>
    </lineage>
</organism>